<evidence type="ECO:0000313" key="5">
    <source>
        <dbReference type="Proteomes" id="UP000255529"/>
    </source>
</evidence>
<keyword evidence="1" id="KW-0521">NADP</keyword>
<proteinExistence type="predicted"/>
<evidence type="ECO:0000256" key="2">
    <source>
        <dbReference type="ARBA" id="ARBA00023002"/>
    </source>
</evidence>
<dbReference type="SUPFAM" id="SSF51735">
    <property type="entry name" value="NAD(P)-binding Rossmann-fold domains"/>
    <property type="match status" value="1"/>
</dbReference>
<dbReference type="PANTHER" id="PTHR47706">
    <property type="entry name" value="NMRA-LIKE FAMILY PROTEIN"/>
    <property type="match status" value="1"/>
</dbReference>
<dbReference type="Gene3D" id="3.40.50.720">
    <property type="entry name" value="NAD(P)-binding Rossmann-like Domain"/>
    <property type="match status" value="1"/>
</dbReference>
<evidence type="ECO:0000313" key="4">
    <source>
        <dbReference type="EMBL" id="SUI73928.1"/>
    </source>
</evidence>
<gene>
    <name evidence="4" type="ORF">NCTC11544_03425</name>
</gene>
<feature type="domain" description="NmrA-like" evidence="3">
    <location>
        <begin position="11"/>
        <end position="241"/>
    </location>
</feature>
<dbReference type="Pfam" id="PF05368">
    <property type="entry name" value="NmrA"/>
    <property type="match status" value="1"/>
</dbReference>
<evidence type="ECO:0000256" key="1">
    <source>
        <dbReference type="ARBA" id="ARBA00022857"/>
    </source>
</evidence>
<dbReference type="PANTHER" id="PTHR47706:SF6">
    <property type="entry name" value="NMRA-LIKE FAMILY PROTEIN (AFU_ORTHOLOGUE AFUA_6G00280)"/>
    <property type="match status" value="1"/>
</dbReference>
<dbReference type="InterPro" id="IPR036291">
    <property type="entry name" value="NAD(P)-bd_dom_sf"/>
</dbReference>
<sequence>MSISNSRQISNILILGAGELGMAMLNGFVREKERRTGVELTVLLRPLSLGNTSQENLLRQRQLEAWGINIVTADFSLQSEQELATVFAKYDAVINCSGFVGGKGTQLKITRAVLLAGVARYFPWQFGVDYDRIGMGSGQPVWDEQLAVRSLLRAQQRTNWVIVSTGMFTSYLFDPGFGVVEREFHRVNAPGSADYSVTLTTPEDIGRLTAKIFFQRPRIDNDIIYIAGDSITYRQLAELLGEHDRCAYTLVVEDHQALQDAVTASPESITAAYRLAFARADGVYWDKAKTYNARQGIVVTDVRGWLKQHCPDV</sequence>
<dbReference type="InterPro" id="IPR008030">
    <property type="entry name" value="NmrA-like"/>
</dbReference>
<organism evidence="4 5">
    <name type="scientific">Serratia quinivorans</name>
    <dbReference type="NCBI Taxonomy" id="137545"/>
    <lineage>
        <taxon>Bacteria</taxon>
        <taxon>Pseudomonadati</taxon>
        <taxon>Pseudomonadota</taxon>
        <taxon>Gammaproteobacteria</taxon>
        <taxon>Enterobacterales</taxon>
        <taxon>Yersiniaceae</taxon>
        <taxon>Serratia</taxon>
    </lineage>
</organism>
<dbReference type="Proteomes" id="UP000255529">
    <property type="component" value="Unassembled WGS sequence"/>
</dbReference>
<keyword evidence="2" id="KW-0560">Oxidoreductase</keyword>
<protein>
    <submittedName>
        <fullName evidence="4">Branched-chain amino acid ABC-type transport system, permease components</fullName>
    </submittedName>
</protein>
<accession>A0A380A4G5</accession>
<dbReference type="AlphaFoldDB" id="A0A380A4G5"/>
<dbReference type="InterPro" id="IPR051609">
    <property type="entry name" value="NmrA/Isoflavone_reductase-like"/>
</dbReference>
<evidence type="ECO:0000259" key="3">
    <source>
        <dbReference type="Pfam" id="PF05368"/>
    </source>
</evidence>
<dbReference type="EMBL" id="UGYN01000002">
    <property type="protein sequence ID" value="SUI73928.1"/>
    <property type="molecule type" value="Genomic_DNA"/>
</dbReference>
<dbReference type="RefSeq" id="WP_115183910.1">
    <property type="nucleotide sequence ID" value="NZ_CAMKUF010000007.1"/>
</dbReference>
<dbReference type="Gene3D" id="3.90.25.10">
    <property type="entry name" value="UDP-galactose 4-epimerase, domain 1"/>
    <property type="match status" value="1"/>
</dbReference>
<dbReference type="InterPro" id="IPR045312">
    <property type="entry name" value="PCBER-like"/>
</dbReference>
<dbReference type="CDD" id="cd05259">
    <property type="entry name" value="PCBER_SDR_a"/>
    <property type="match status" value="1"/>
</dbReference>
<name>A0A380A4G5_9GAMM</name>
<reference evidence="4 5" key="1">
    <citation type="submission" date="2018-06" db="EMBL/GenBank/DDBJ databases">
        <authorList>
            <consortium name="Pathogen Informatics"/>
            <person name="Doyle S."/>
        </authorList>
    </citation>
    <scope>NUCLEOTIDE SEQUENCE [LARGE SCALE GENOMIC DNA]</scope>
    <source>
        <strain evidence="4 5">NCTC11544</strain>
    </source>
</reference>
<dbReference type="GO" id="GO:0016491">
    <property type="term" value="F:oxidoreductase activity"/>
    <property type="evidence" value="ECO:0007669"/>
    <property type="project" value="UniProtKB-KW"/>
</dbReference>